<reference evidence="3" key="1">
    <citation type="submission" date="2023-07" db="EMBL/GenBank/DDBJ databases">
        <title>Novel Mycoplasma species identified in domestic and wild animals.</title>
        <authorList>
            <person name="Volokhov D.V."/>
            <person name="Furtak V.A."/>
            <person name="Zagorodnyaya T.A."/>
        </authorList>
    </citation>
    <scope>NUCLEOTIDE SEQUENCE [LARGE SCALE GENOMIC DNA]</scope>
    <source>
        <strain evidence="3">92-19</strain>
    </source>
</reference>
<evidence type="ECO:0000256" key="1">
    <source>
        <dbReference type="SAM" id="Phobius"/>
    </source>
</evidence>
<protein>
    <recommendedName>
        <fullName evidence="4">Integral membrane protein</fullName>
    </recommendedName>
</protein>
<evidence type="ECO:0000313" key="3">
    <source>
        <dbReference type="Proteomes" id="UP001209076"/>
    </source>
</evidence>
<keyword evidence="1" id="KW-0812">Transmembrane</keyword>
<comment type="caution">
    <text evidence="2">The sequence shown here is derived from an EMBL/GenBank/DDBJ whole genome shotgun (WGS) entry which is preliminary data.</text>
</comment>
<feature type="transmembrane region" description="Helical" evidence="1">
    <location>
        <begin position="12"/>
        <end position="30"/>
    </location>
</feature>
<feature type="transmembrane region" description="Helical" evidence="1">
    <location>
        <begin position="112"/>
        <end position="133"/>
    </location>
</feature>
<feature type="transmembrane region" description="Helical" evidence="1">
    <location>
        <begin position="50"/>
        <end position="71"/>
    </location>
</feature>
<proteinExistence type="predicted"/>
<keyword evidence="1" id="KW-0472">Membrane</keyword>
<dbReference type="Proteomes" id="UP001209076">
    <property type="component" value="Unassembled WGS sequence"/>
</dbReference>
<dbReference type="EMBL" id="JAOEGN010000007">
    <property type="protein sequence ID" value="MCU0104965.1"/>
    <property type="molecule type" value="Genomic_DNA"/>
</dbReference>
<evidence type="ECO:0000313" key="2">
    <source>
        <dbReference type="EMBL" id="MCU0104965.1"/>
    </source>
</evidence>
<gene>
    <name evidence="2" type="ORF">N7603_04770</name>
</gene>
<dbReference type="RefSeq" id="WP_262096225.1">
    <property type="nucleotide sequence ID" value="NZ_JAOEGN010000007.1"/>
</dbReference>
<accession>A0ABT2PVI3</accession>
<name>A0ABT2PVI3_9MOLU</name>
<sequence>MKMIKKFDLKLATMAIIAGVFRLVAGIVFYTTFVPPIMTVFIPELEAFQAWTAIAMVLGAVFVTVAVLNYLAPKKKWWGFILIVTLVLAIILEIVLTILLFKNTNYVANSSILLVLLFFVIALYIVILATLSIQNRTRYTKN</sequence>
<feature type="transmembrane region" description="Helical" evidence="1">
    <location>
        <begin position="78"/>
        <end position="100"/>
    </location>
</feature>
<organism evidence="2 3">
    <name type="scientific">Paracholeplasma vituli</name>
    <dbReference type="NCBI Taxonomy" id="69473"/>
    <lineage>
        <taxon>Bacteria</taxon>
        <taxon>Bacillati</taxon>
        <taxon>Mycoplasmatota</taxon>
        <taxon>Mollicutes</taxon>
        <taxon>Acholeplasmatales</taxon>
        <taxon>Acholeplasmataceae</taxon>
        <taxon>Paracholeplasma</taxon>
    </lineage>
</organism>
<keyword evidence="1" id="KW-1133">Transmembrane helix</keyword>
<keyword evidence="3" id="KW-1185">Reference proteome</keyword>
<evidence type="ECO:0008006" key="4">
    <source>
        <dbReference type="Google" id="ProtNLM"/>
    </source>
</evidence>